<dbReference type="SUPFAM" id="SSF81338">
    <property type="entry name" value="Aquaporin-like"/>
    <property type="match status" value="1"/>
</dbReference>
<dbReference type="EMBL" id="LIAE01008826">
    <property type="protein sequence ID" value="PAV72325.1"/>
    <property type="molecule type" value="Genomic_DNA"/>
</dbReference>
<dbReference type="InterPro" id="IPR000425">
    <property type="entry name" value="MIP"/>
</dbReference>
<dbReference type="AlphaFoldDB" id="A0A2A2KEG4"/>
<dbReference type="Gene3D" id="1.20.1080.10">
    <property type="entry name" value="Glycerol uptake facilitator protein"/>
    <property type="match status" value="2"/>
</dbReference>
<evidence type="ECO:0000256" key="5">
    <source>
        <dbReference type="ARBA" id="ARBA00022989"/>
    </source>
</evidence>
<comment type="function">
    <text evidence="7">Aquaglyceroporin that may modulate the water content and osmolytes during anhydrobiosis.</text>
</comment>
<comment type="similarity">
    <text evidence="2 8">Belongs to the MIP/aquaporin (TC 1.A.8) family.</text>
</comment>
<proteinExistence type="inferred from homology"/>
<evidence type="ECO:0000256" key="7">
    <source>
        <dbReference type="ARBA" id="ARBA00045280"/>
    </source>
</evidence>
<feature type="transmembrane region" description="Helical" evidence="9">
    <location>
        <begin position="150"/>
        <end position="169"/>
    </location>
</feature>
<evidence type="ECO:0008006" key="12">
    <source>
        <dbReference type="Google" id="ProtNLM"/>
    </source>
</evidence>
<dbReference type="STRING" id="2018661.A0A2A2KEG4"/>
<dbReference type="PANTHER" id="PTHR43829">
    <property type="entry name" value="AQUAPORIN OR AQUAGLYCEROPORIN RELATED"/>
    <property type="match status" value="1"/>
</dbReference>
<organism evidence="10 11">
    <name type="scientific">Diploscapter pachys</name>
    <dbReference type="NCBI Taxonomy" id="2018661"/>
    <lineage>
        <taxon>Eukaryota</taxon>
        <taxon>Metazoa</taxon>
        <taxon>Ecdysozoa</taxon>
        <taxon>Nematoda</taxon>
        <taxon>Chromadorea</taxon>
        <taxon>Rhabditida</taxon>
        <taxon>Rhabditina</taxon>
        <taxon>Rhabditomorpha</taxon>
        <taxon>Rhabditoidea</taxon>
        <taxon>Rhabditidae</taxon>
        <taxon>Diploscapter</taxon>
    </lineage>
</organism>
<dbReference type="GO" id="GO:0015250">
    <property type="term" value="F:water channel activity"/>
    <property type="evidence" value="ECO:0007669"/>
    <property type="project" value="TreeGrafter"/>
</dbReference>
<comment type="caution">
    <text evidence="10">The sequence shown here is derived from an EMBL/GenBank/DDBJ whole genome shotgun (WGS) entry which is preliminary data.</text>
</comment>
<evidence type="ECO:0000256" key="8">
    <source>
        <dbReference type="RuleBase" id="RU000477"/>
    </source>
</evidence>
<evidence type="ECO:0000256" key="6">
    <source>
        <dbReference type="ARBA" id="ARBA00023136"/>
    </source>
</evidence>
<evidence type="ECO:0000256" key="4">
    <source>
        <dbReference type="ARBA" id="ARBA00022692"/>
    </source>
</evidence>
<protein>
    <recommendedName>
        <fullName evidence="12">Aquaporin</fullName>
    </recommendedName>
</protein>
<dbReference type="InterPro" id="IPR050363">
    <property type="entry name" value="MIP/Aquaporin"/>
</dbReference>
<keyword evidence="6 9" id="KW-0472">Membrane</keyword>
<sequence length="278" mass="30724">MKLRWFFSDLLISKWRATAMSTSTSAHAATTSSHIRMADSLPPAEKLRSKIRIKNVVVRNALAEFVGTFLLVFIGIGATMQNILSHGAVNAPVQVNIGWGFALAFSIYVTYHISDQFTKTVGPNRTILGDRKTAECFTSFPALHVTRTTAFFDQLVGTGLLVFFIVAILDRRNRIPQAAHPLLIGFVVMMIGMSYGMNVGAPLNPARDLGPRIVAAFIYGTGVWQYNNFYFWIPIVAPLVGAILATWLYQFTLGSHLPDLVVHEQVPIDESKQPLKNG</sequence>
<evidence type="ECO:0000313" key="11">
    <source>
        <dbReference type="Proteomes" id="UP000218231"/>
    </source>
</evidence>
<evidence type="ECO:0000256" key="9">
    <source>
        <dbReference type="SAM" id="Phobius"/>
    </source>
</evidence>
<dbReference type="InterPro" id="IPR023271">
    <property type="entry name" value="Aquaporin-like"/>
</dbReference>
<feature type="transmembrane region" description="Helical" evidence="9">
    <location>
        <begin position="56"/>
        <end position="76"/>
    </location>
</feature>
<gene>
    <name evidence="10" type="ORF">WR25_17928</name>
</gene>
<dbReference type="Proteomes" id="UP000218231">
    <property type="component" value="Unassembled WGS sequence"/>
</dbReference>
<dbReference type="Pfam" id="PF00230">
    <property type="entry name" value="MIP"/>
    <property type="match status" value="2"/>
</dbReference>
<keyword evidence="5 9" id="KW-1133">Transmembrane helix</keyword>
<keyword evidence="4 8" id="KW-0812">Transmembrane</keyword>
<reference evidence="10 11" key="1">
    <citation type="journal article" date="2017" name="Curr. Biol.">
        <title>Genome architecture and evolution of a unichromosomal asexual nematode.</title>
        <authorList>
            <person name="Fradin H."/>
            <person name="Zegar C."/>
            <person name="Gutwein M."/>
            <person name="Lucas J."/>
            <person name="Kovtun M."/>
            <person name="Corcoran D."/>
            <person name="Baugh L.R."/>
            <person name="Kiontke K."/>
            <person name="Gunsalus K."/>
            <person name="Fitch D.H."/>
            <person name="Piano F."/>
        </authorList>
    </citation>
    <scope>NUCLEOTIDE SEQUENCE [LARGE SCALE GENOMIC DNA]</scope>
    <source>
        <strain evidence="10">PF1309</strain>
    </source>
</reference>
<evidence type="ECO:0000256" key="2">
    <source>
        <dbReference type="ARBA" id="ARBA00006175"/>
    </source>
</evidence>
<dbReference type="GO" id="GO:0016323">
    <property type="term" value="C:basolateral plasma membrane"/>
    <property type="evidence" value="ECO:0007669"/>
    <property type="project" value="TreeGrafter"/>
</dbReference>
<name>A0A2A2KEG4_9BILA</name>
<keyword evidence="3 8" id="KW-0813">Transport</keyword>
<dbReference type="PRINTS" id="PR00783">
    <property type="entry name" value="MINTRINSICP"/>
</dbReference>
<dbReference type="GO" id="GO:0015254">
    <property type="term" value="F:glycerol channel activity"/>
    <property type="evidence" value="ECO:0007669"/>
    <property type="project" value="TreeGrafter"/>
</dbReference>
<feature type="transmembrane region" description="Helical" evidence="9">
    <location>
        <begin position="181"/>
        <end position="201"/>
    </location>
</feature>
<feature type="transmembrane region" description="Helical" evidence="9">
    <location>
        <begin position="229"/>
        <end position="249"/>
    </location>
</feature>
<evidence type="ECO:0000256" key="3">
    <source>
        <dbReference type="ARBA" id="ARBA00022448"/>
    </source>
</evidence>
<evidence type="ECO:0000313" key="10">
    <source>
        <dbReference type="EMBL" id="PAV72325.1"/>
    </source>
</evidence>
<comment type="subcellular location">
    <subcellularLocation>
        <location evidence="1">Membrane</location>
        <topology evidence="1">Multi-pass membrane protein</topology>
    </subcellularLocation>
</comment>
<dbReference type="OrthoDB" id="3222at2759"/>
<dbReference type="PANTHER" id="PTHR43829:SF5">
    <property type="entry name" value="AQUAPORIN-9"/>
    <property type="match status" value="1"/>
</dbReference>
<accession>A0A2A2KEG4</accession>
<evidence type="ECO:0000256" key="1">
    <source>
        <dbReference type="ARBA" id="ARBA00004141"/>
    </source>
</evidence>
<keyword evidence="11" id="KW-1185">Reference proteome</keyword>